<feature type="compositionally biased region" description="Polar residues" evidence="1">
    <location>
        <begin position="342"/>
        <end position="354"/>
    </location>
</feature>
<proteinExistence type="predicted"/>
<dbReference type="PROSITE" id="PS50209">
    <property type="entry name" value="CARD"/>
    <property type="match status" value="1"/>
</dbReference>
<dbReference type="Gene3D" id="1.25.40.10">
    <property type="entry name" value="Tetratricopeptide repeat domain"/>
    <property type="match status" value="1"/>
</dbReference>
<sequence length="719" mass="81757">MDPDQEENLRRHHVAITNDLEPKEVLDYLNQDGVLTDNDCELVSTGKTRKERCQLLLSLLRRRGQSAYSAFTSALAVTQYKHIQQLLIPAEESKEIGEICSIGQKEYEEACSSSSKDISHLDDETLQVCRKHRHVLTNARSDKSCMKRAASTTENVKNDADYNPCKKCKNLLTGISGNDQLSSLLHQHCCLFFDNVEPIDLIDHHFQEGVLSDDQCEHVRVGVTRKDRCRILFKELAKFPAPKEVLSTLKISLEKKYNFILARIHDNIQGCLSEVCDALSPSRQQELCQKQQENVLHDDNSHITVDGAKAFVDKLASKSCQKQESLHSKKAPKCQKQVATPKVSSDTDSDNYLQAKTRRRHKRRRRTCQLKQHSDMVVIQRSPNTLFMTKPSSTFTESAACKRLSVAFNYLSTLINQGCYEEFESVSANLQSQFVYQPDMTCLLSYLHASKDLFKNDIDAAKRHIDHAFETLPKTSDPKYFMVELFTAKTRMYVKQKRLEKLENSLDDVKQIIQTDPAGCTGRAAGWLYMNDGRNKTSQMTMLNPYNPSYLSNYNQLHAMAKESFQRALENFQRDGGKDGPFGSGYAICRLCILLLKCGDNGLTMNTLHPSEDDIKTAGGYIRQLEDSSIPIPKILQVNLLLGKCDYQFRQGNMVRAVEHAEAAVNLAKELNMFEFAEHAQKRVMFLKKKTPLHIEEITEERDLITLLGINSETTEETD</sequence>
<dbReference type="InterPro" id="IPR001315">
    <property type="entry name" value="CARD"/>
</dbReference>
<dbReference type="PANTHER" id="PTHR15034">
    <property type="entry name" value="DEATH DOMAIN-CONTAINING PROTEIN CRADD"/>
    <property type="match status" value="1"/>
</dbReference>
<dbReference type="AlphaFoldDB" id="A0A1S3HYJ9"/>
<dbReference type="InParanoid" id="A0A1S3HYJ9"/>
<protein>
    <submittedName>
        <fullName evidence="4">Uncharacterized protein LOC106159026</fullName>
    </submittedName>
</protein>
<feature type="domain" description="CARD" evidence="2">
    <location>
        <begin position="1"/>
        <end position="90"/>
    </location>
</feature>
<feature type="region of interest" description="Disordered" evidence="1">
    <location>
        <begin position="338"/>
        <end position="365"/>
    </location>
</feature>
<dbReference type="OMA" id="TIEPRCE"/>
<dbReference type="CDD" id="cd01671">
    <property type="entry name" value="CARD"/>
    <property type="match status" value="2"/>
</dbReference>
<dbReference type="GeneID" id="106159026"/>
<evidence type="ECO:0000313" key="4">
    <source>
        <dbReference type="RefSeq" id="XP_013390646.1"/>
    </source>
</evidence>
<dbReference type="Gene3D" id="1.10.533.10">
    <property type="entry name" value="Death Domain, Fas"/>
    <property type="match status" value="2"/>
</dbReference>
<dbReference type="InterPro" id="IPR011029">
    <property type="entry name" value="DEATH-like_dom_sf"/>
</dbReference>
<evidence type="ECO:0000256" key="1">
    <source>
        <dbReference type="SAM" id="MobiDB-lite"/>
    </source>
</evidence>
<dbReference type="SUPFAM" id="SSF47986">
    <property type="entry name" value="DEATH domain"/>
    <property type="match status" value="1"/>
</dbReference>
<dbReference type="InterPro" id="IPR011990">
    <property type="entry name" value="TPR-like_helical_dom_sf"/>
</dbReference>
<organism evidence="3 4">
    <name type="scientific">Lingula anatina</name>
    <name type="common">Brachiopod</name>
    <name type="synonym">Lingula unguis</name>
    <dbReference type="NCBI Taxonomy" id="7574"/>
    <lineage>
        <taxon>Eukaryota</taxon>
        <taxon>Metazoa</taxon>
        <taxon>Spiralia</taxon>
        <taxon>Lophotrochozoa</taxon>
        <taxon>Brachiopoda</taxon>
        <taxon>Linguliformea</taxon>
        <taxon>Lingulata</taxon>
        <taxon>Lingulida</taxon>
        <taxon>Linguloidea</taxon>
        <taxon>Lingulidae</taxon>
        <taxon>Lingula</taxon>
    </lineage>
</organism>
<dbReference type="RefSeq" id="XP_013390646.1">
    <property type="nucleotide sequence ID" value="XM_013535192.1"/>
</dbReference>
<keyword evidence="3" id="KW-1185">Reference proteome</keyword>
<dbReference type="Proteomes" id="UP000085678">
    <property type="component" value="Unplaced"/>
</dbReference>
<feature type="compositionally biased region" description="Basic residues" evidence="1">
    <location>
        <begin position="356"/>
        <end position="365"/>
    </location>
</feature>
<accession>A0A1S3HYJ9</accession>
<dbReference type="GO" id="GO:0002020">
    <property type="term" value="F:protease binding"/>
    <property type="evidence" value="ECO:0007669"/>
    <property type="project" value="InterPro"/>
</dbReference>
<dbReference type="InterPro" id="IPR037939">
    <property type="entry name" value="CRADD"/>
</dbReference>
<dbReference type="PANTHER" id="PTHR15034:SF5">
    <property type="entry name" value="DEATH DOMAIN-CONTAINING PROTEIN CRADD"/>
    <property type="match status" value="1"/>
</dbReference>
<gene>
    <name evidence="4" type="primary">LOC106159026</name>
</gene>
<dbReference type="SMART" id="SM00114">
    <property type="entry name" value="CARD"/>
    <property type="match status" value="1"/>
</dbReference>
<dbReference type="OrthoDB" id="6109927at2759"/>
<dbReference type="KEGG" id="lak:106159026"/>
<name>A0A1S3HYJ9_LINAN</name>
<reference evidence="4" key="1">
    <citation type="submission" date="2025-08" db="UniProtKB">
        <authorList>
            <consortium name="RefSeq"/>
        </authorList>
    </citation>
    <scope>IDENTIFICATION</scope>
    <source>
        <tissue evidence="4">Gonads</tissue>
    </source>
</reference>
<evidence type="ECO:0000259" key="2">
    <source>
        <dbReference type="PROSITE" id="PS50209"/>
    </source>
</evidence>
<evidence type="ECO:0000313" key="3">
    <source>
        <dbReference type="Proteomes" id="UP000085678"/>
    </source>
</evidence>
<dbReference type="Pfam" id="PF00619">
    <property type="entry name" value="CARD"/>
    <property type="match status" value="1"/>
</dbReference>
<dbReference type="GO" id="GO:0042981">
    <property type="term" value="P:regulation of apoptotic process"/>
    <property type="evidence" value="ECO:0007669"/>
    <property type="project" value="InterPro"/>
</dbReference>
<dbReference type="GO" id="GO:0070513">
    <property type="term" value="F:death domain binding"/>
    <property type="evidence" value="ECO:0007669"/>
    <property type="project" value="InterPro"/>
</dbReference>